<dbReference type="OrthoDB" id="8909581at2"/>
<keyword evidence="2" id="KW-1185">Reference proteome</keyword>
<evidence type="ECO:0000313" key="2">
    <source>
        <dbReference type="Proteomes" id="UP000232062"/>
    </source>
</evidence>
<dbReference type="Gene3D" id="3.30.70.100">
    <property type="match status" value="1"/>
</dbReference>
<reference evidence="1 2" key="1">
    <citation type="submission" date="2017-11" db="EMBL/GenBank/DDBJ databases">
        <title>The genome sequence of Pantoea rodasii DSM 26611.</title>
        <authorList>
            <person name="Gao J."/>
            <person name="Mao X."/>
            <person name="Sun J."/>
        </authorList>
    </citation>
    <scope>NUCLEOTIDE SEQUENCE [LARGE SCALE GENOMIC DNA]</scope>
    <source>
        <strain evidence="1 2">DSM 26611</strain>
    </source>
</reference>
<dbReference type="PANTHER" id="PTHR40257">
    <property type="match status" value="1"/>
</dbReference>
<accession>A0A2M9WJ19</accession>
<sequence>MVSFLPDALEDFLSGDDQSEVVMLNLIKFNPEDGREQYLHYLTMAQPILSRFGARILYSGDTLPILTTGHEKEWDAVTLVYYPRRAAFKNMVDDAEYQVVFQTGAAAIADLVLQPLTNTEIMRGL</sequence>
<dbReference type="Proteomes" id="UP000232062">
    <property type="component" value="Unassembled WGS sequence"/>
</dbReference>
<dbReference type="EMBL" id="PIQI01000001">
    <property type="protein sequence ID" value="PJZ07551.1"/>
    <property type="molecule type" value="Genomic_DNA"/>
</dbReference>
<gene>
    <name evidence="1" type="ORF">PRCB_00165</name>
</gene>
<comment type="caution">
    <text evidence="1">The sequence shown here is derived from an EMBL/GenBank/DDBJ whole genome shotgun (WGS) entry which is preliminary data.</text>
</comment>
<evidence type="ECO:0000313" key="1">
    <source>
        <dbReference type="EMBL" id="PJZ07551.1"/>
    </source>
</evidence>
<dbReference type="RefSeq" id="WP_100699761.1">
    <property type="nucleotide sequence ID" value="NZ_MLFP01000020.1"/>
</dbReference>
<dbReference type="PANTHER" id="PTHR40257:SF1">
    <property type="entry name" value="DUF1330 DOMAIN-CONTAINING PROTEIN"/>
    <property type="match status" value="1"/>
</dbReference>
<protein>
    <submittedName>
        <fullName evidence="1">Uncharacterized protein</fullName>
    </submittedName>
</protein>
<proteinExistence type="predicted"/>
<name>A0A2M9WJ19_9GAMM</name>
<dbReference type="InterPro" id="IPR011008">
    <property type="entry name" value="Dimeric_a/b-barrel"/>
</dbReference>
<dbReference type="SUPFAM" id="SSF54909">
    <property type="entry name" value="Dimeric alpha+beta barrel"/>
    <property type="match status" value="1"/>
</dbReference>
<organism evidence="1 2">
    <name type="scientific">Pantoea rodasii</name>
    <dbReference type="NCBI Taxonomy" id="1076549"/>
    <lineage>
        <taxon>Bacteria</taxon>
        <taxon>Pseudomonadati</taxon>
        <taxon>Pseudomonadota</taxon>
        <taxon>Gammaproteobacteria</taxon>
        <taxon>Enterobacterales</taxon>
        <taxon>Erwiniaceae</taxon>
        <taxon>Pantoea</taxon>
    </lineage>
</organism>
<dbReference type="AlphaFoldDB" id="A0A2M9WJ19"/>